<protein>
    <submittedName>
        <fullName evidence="1">Uncharacterized protein</fullName>
    </submittedName>
</protein>
<dbReference type="Proteomes" id="UP000712600">
    <property type="component" value="Unassembled WGS sequence"/>
</dbReference>
<dbReference type="AlphaFoldDB" id="A0A8S9SPG0"/>
<comment type="caution">
    <text evidence="1">The sequence shown here is derived from an EMBL/GenBank/DDBJ whole genome shotgun (WGS) entry which is preliminary data.</text>
</comment>
<sequence length="69" mass="7443">MDHTNTGAYQRYGWRTDAEEGLFPPTTHGVGRATGGQVTDLPNAVYAINSKINKATSLAPDIERVLNAI</sequence>
<dbReference type="EMBL" id="QGKX02000004">
    <property type="protein sequence ID" value="KAF3602827.1"/>
    <property type="molecule type" value="Genomic_DNA"/>
</dbReference>
<proteinExistence type="predicted"/>
<name>A0A8S9SPG0_BRACR</name>
<evidence type="ECO:0000313" key="2">
    <source>
        <dbReference type="Proteomes" id="UP000712600"/>
    </source>
</evidence>
<organism evidence="1 2">
    <name type="scientific">Brassica cretica</name>
    <name type="common">Mustard</name>
    <dbReference type="NCBI Taxonomy" id="69181"/>
    <lineage>
        <taxon>Eukaryota</taxon>
        <taxon>Viridiplantae</taxon>
        <taxon>Streptophyta</taxon>
        <taxon>Embryophyta</taxon>
        <taxon>Tracheophyta</taxon>
        <taxon>Spermatophyta</taxon>
        <taxon>Magnoliopsida</taxon>
        <taxon>eudicotyledons</taxon>
        <taxon>Gunneridae</taxon>
        <taxon>Pentapetalae</taxon>
        <taxon>rosids</taxon>
        <taxon>malvids</taxon>
        <taxon>Brassicales</taxon>
        <taxon>Brassicaceae</taxon>
        <taxon>Brassiceae</taxon>
        <taxon>Brassica</taxon>
    </lineage>
</organism>
<accession>A0A8S9SPG0</accession>
<gene>
    <name evidence="1" type="ORF">F2Q69_00035732</name>
</gene>
<evidence type="ECO:0000313" key="1">
    <source>
        <dbReference type="EMBL" id="KAF3602827.1"/>
    </source>
</evidence>
<reference evidence="1" key="1">
    <citation type="submission" date="2019-12" db="EMBL/GenBank/DDBJ databases">
        <title>Genome sequencing and annotation of Brassica cretica.</title>
        <authorList>
            <person name="Studholme D.J."/>
            <person name="Sarris P."/>
        </authorList>
    </citation>
    <scope>NUCLEOTIDE SEQUENCE</scope>
    <source>
        <strain evidence="1">PFS-109/04</strain>
        <tissue evidence="1">Leaf</tissue>
    </source>
</reference>